<feature type="region of interest" description="Disordered" evidence="1">
    <location>
        <begin position="1"/>
        <end position="31"/>
    </location>
</feature>
<organism evidence="2 3">
    <name type="scientific">Petrolisthes manimaculis</name>
    <dbReference type="NCBI Taxonomy" id="1843537"/>
    <lineage>
        <taxon>Eukaryota</taxon>
        <taxon>Metazoa</taxon>
        <taxon>Ecdysozoa</taxon>
        <taxon>Arthropoda</taxon>
        <taxon>Crustacea</taxon>
        <taxon>Multicrustacea</taxon>
        <taxon>Malacostraca</taxon>
        <taxon>Eumalacostraca</taxon>
        <taxon>Eucarida</taxon>
        <taxon>Decapoda</taxon>
        <taxon>Pleocyemata</taxon>
        <taxon>Anomura</taxon>
        <taxon>Galatheoidea</taxon>
        <taxon>Porcellanidae</taxon>
        <taxon>Petrolisthes</taxon>
    </lineage>
</organism>
<accession>A0AAE1PCC1</accession>
<dbReference type="EMBL" id="JAWZYT010002409">
    <property type="protein sequence ID" value="KAK4304582.1"/>
    <property type="molecule type" value="Genomic_DNA"/>
</dbReference>
<dbReference type="AlphaFoldDB" id="A0AAE1PCC1"/>
<proteinExistence type="predicted"/>
<sequence>MEPPCTDTPDPEDYFVEPPPTDQAPHENDFDHKTMTNNCRTLGEALAEAADKLGDKASVICIEKLLRTVKSYYRLPTNSTICCTDPLLVPH</sequence>
<protein>
    <submittedName>
        <fullName evidence="2">Uncharacterized protein</fullName>
    </submittedName>
</protein>
<evidence type="ECO:0000313" key="3">
    <source>
        <dbReference type="Proteomes" id="UP001292094"/>
    </source>
</evidence>
<name>A0AAE1PCC1_9EUCA</name>
<reference evidence="2" key="1">
    <citation type="submission" date="2023-11" db="EMBL/GenBank/DDBJ databases">
        <title>Genome assemblies of two species of porcelain crab, Petrolisthes cinctipes and Petrolisthes manimaculis (Anomura: Porcellanidae).</title>
        <authorList>
            <person name="Angst P."/>
        </authorList>
    </citation>
    <scope>NUCLEOTIDE SEQUENCE</scope>
    <source>
        <strain evidence="2">PB745_02</strain>
        <tissue evidence="2">Gill</tissue>
    </source>
</reference>
<evidence type="ECO:0000313" key="2">
    <source>
        <dbReference type="EMBL" id="KAK4304582.1"/>
    </source>
</evidence>
<comment type="caution">
    <text evidence="2">The sequence shown here is derived from an EMBL/GenBank/DDBJ whole genome shotgun (WGS) entry which is preliminary data.</text>
</comment>
<dbReference type="Proteomes" id="UP001292094">
    <property type="component" value="Unassembled WGS sequence"/>
</dbReference>
<gene>
    <name evidence="2" type="ORF">Pmani_023461</name>
</gene>
<keyword evidence="3" id="KW-1185">Reference proteome</keyword>
<evidence type="ECO:0000256" key="1">
    <source>
        <dbReference type="SAM" id="MobiDB-lite"/>
    </source>
</evidence>